<protein>
    <submittedName>
        <fullName evidence="1">Uncharacterized protein</fullName>
    </submittedName>
</protein>
<dbReference type="Proteomes" id="UP001607303">
    <property type="component" value="Unassembled WGS sequence"/>
</dbReference>
<evidence type="ECO:0000313" key="2">
    <source>
        <dbReference type="Proteomes" id="UP001607303"/>
    </source>
</evidence>
<dbReference type="AlphaFoldDB" id="A0ABD2CBX2"/>
<proteinExistence type="predicted"/>
<keyword evidence="2" id="KW-1185">Reference proteome</keyword>
<organism evidence="1 2">
    <name type="scientific">Vespula maculifrons</name>
    <name type="common">Eastern yellow jacket</name>
    <name type="synonym">Wasp</name>
    <dbReference type="NCBI Taxonomy" id="7453"/>
    <lineage>
        <taxon>Eukaryota</taxon>
        <taxon>Metazoa</taxon>
        <taxon>Ecdysozoa</taxon>
        <taxon>Arthropoda</taxon>
        <taxon>Hexapoda</taxon>
        <taxon>Insecta</taxon>
        <taxon>Pterygota</taxon>
        <taxon>Neoptera</taxon>
        <taxon>Endopterygota</taxon>
        <taxon>Hymenoptera</taxon>
        <taxon>Apocrita</taxon>
        <taxon>Aculeata</taxon>
        <taxon>Vespoidea</taxon>
        <taxon>Vespidae</taxon>
        <taxon>Vespinae</taxon>
        <taxon>Vespula</taxon>
    </lineage>
</organism>
<gene>
    <name evidence="1" type="ORF">V1477_009148</name>
</gene>
<evidence type="ECO:0000313" key="1">
    <source>
        <dbReference type="EMBL" id="KAL2742547.1"/>
    </source>
</evidence>
<reference evidence="1 2" key="1">
    <citation type="journal article" date="2024" name="Ann. Entomol. Soc. Am.">
        <title>Genomic analyses of the southern and eastern yellowjacket wasps (Hymenoptera: Vespidae) reveal evolutionary signatures of social life.</title>
        <authorList>
            <person name="Catto M.A."/>
            <person name="Caine P.B."/>
            <person name="Orr S.E."/>
            <person name="Hunt B.G."/>
            <person name="Goodisman M.A.D."/>
        </authorList>
    </citation>
    <scope>NUCLEOTIDE SEQUENCE [LARGE SCALE GENOMIC DNA]</scope>
    <source>
        <strain evidence="1">232</strain>
        <tissue evidence="1">Head and thorax</tissue>
    </source>
</reference>
<dbReference type="EMBL" id="JAYRBN010000057">
    <property type="protein sequence ID" value="KAL2742547.1"/>
    <property type="molecule type" value="Genomic_DNA"/>
</dbReference>
<accession>A0ABD2CBX2</accession>
<sequence>MKMGKEEKNKPMLATKVSNRDKYVASLKRALLSLAYARSRKQECPSAETGSDLPIKTFTQIDFKSDSPYRYL</sequence>
<name>A0ABD2CBX2_VESMC</name>
<comment type="caution">
    <text evidence="1">The sequence shown here is derived from an EMBL/GenBank/DDBJ whole genome shotgun (WGS) entry which is preliminary data.</text>
</comment>